<evidence type="ECO:0000256" key="3">
    <source>
        <dbReference type="ARBA" id="ARBA00023163"/>
    </source>
</evidence>
<dbReference type="Gene3D" id="1.10.10.60">
    <property type="entry name" value="Homeodomain-like"/>
    <property type="match status" value="1"/>
</dbReference>
<evidence type="ECO:0000256" key="2">
    <source>
        <dbReference type="ARBA" id="ARBA00023125"/>
    </source>
</evidence>
<dbReference type="RefSeq" id="WP_138456194.1">
    <property type="nucleotide sequence ID" value="NZ_VBUU01000009.1"/>
</dbReference>
<reference evidence="6 7" key="1">
    <citation type="submission" date="2019-05" db="EMBL/GenBank/DDBJ databases">
        <title>Genomes sequences of two Nocardia cyriacigeorgica environmental isolates, type strains Nocardia asteroides ATCC 19247 and Nocardia cyriacigeorgica DSM 44484.</title>
        <authorList>
            <person name="Vautrin F."/>
            <person name="Bergeron E."/>
            <person name="Dubost A."/>
            <person name="Abrouk D."/>
            <person name="Rodriguez Nava V."/>
            <person name="Pujic P."/>
        </authorList>
    </citation>
    <scope>NUCLEOTIDE SEQUENCE [LARGE SCALE GENOMIC DNA]</scope>
    <source>
        <strain evidence="6 7">EML 1456</strain>
    </source>
</reference>
<proteinExistence type="predicted"/>
<dbReference type="InterPro" id="IPR001647">
    <property type="entry name" value="HTH_TetR"/>
</dbReference>
<dbReference type="Gene3D" id="1.10.357.10">
    <property type="entry name" value="Tetracycline Repressor, domain 2"/>
    <property type="match status" value="1"/>
</dbReference>
<comment type="caution">
    <text evidence="6">The sequence shown here is derived from an EMBL/GenBank/DDBJ whole genome shotgun (WGS) entry which is preliminary data.</text>
</comment>
<dbReference type="SUPFAM" id="SSF48498">
    <property type="entry name" value="Tetracyclin repressor-like, C-terminal domain"/>
    <property type="match status" value="1"/>
</dbReference>
<evidence type="ECO:0000256" key="1">
    <source>
        <dbReference type="ARBA" id="ARBA00023015"/>
    </source>
</evidence>
<evidence type="ECO:0000256" key="4">
    <source>
        <dbReference type="PROSITE-ProRule" id="PRU00335"/>
    </source>
</evidence>
<dbReference type="EMBL" id="VBUU01000009">
    <property type="protein sequence ID" value="TLG12131.1"/>
    <property type="molecule type" value="Genomic_DNA"/>
</dbReference>
<dbReference type="PANTHER" id="PTHR47506:SF1">
    <property type="entry name" value="HTH-TYPE TRANSCRIPTIONAL REGULATOR YJDC"/>
    <property type="match status" value="1"/>
</dbReference>
<dbReference type="GO" id="GO:0003677">
    <property type="term" value="F:DNA binding"/>
    <property type="evidence" value="ECO:0007669"/>
    <property type="project" value="UniProtKB-UniRule"/>
</dbReference>
<evidence type="ECO:0000313" key="7">
    <source>
        <dbReference type="Proteomes" id="UP000308349"/>
    </source>
</evidence>
<dbReference type="InterPro" id="IPR036271">
    <property type="entry name" value="Tet_transcr_reg_TetR-rel_C_sf"/>
</dbReference>
<keyword evidence="2 4" id="KW-0238">DNA-binding</keyword>
<organism evidence="6 7">
    <name type="scientific">Nocardia cyriacigeorgica</name>
    <dbReference type="NCBI Taxonomy" id="135487"/>
    <lineage>
        <taxon>Bacteria</taxon>
        <taxon>Bacillati</taxon>
        <taxon>Actinomycetota</taxon>
        <taxon>Actinomycetes</taxon>
        <taxon>Mycobacteriales</taxon>
        <taxon>Nocardiaceae</taxon>
        <taxon>Nocardia</taxon>
    </lineage>
</organism>
<protein>
    <submittedName>
        <fullName evidence="6">TetR/AcrR family transcriptional regulator</fullName>
    </submittedName>
</protein>
<gene>
    <name evidence="6" type="ORF">FEK35_11450</name>
</gene>
<dbReference type="PROSITE" id="PS50977">
    <property type="entry name" value="HTH_TETR_2"/>
    <property type="match status" value="1"/>
</dbReference>
<evidence type="ECO:0000313" key="6">
    <source>
        <dbReference type="EMBL" id="TLG12131.1"/>
    </source>
</evidence>
<dbReference type="InterPro" id="IPR009057">
    <property type="entry name" value="Homeodomain-like_sf"/>
</dbReference>
<dbReference type="PROSITE" id="PS01081">
    <property type="entry name" value="HTH_TETR_1"/>
    <property type="match status" value="1"/>
</dbReference>
<keyword evidence="3" id="KW-0804">Transcription</keyword>
<accession>A0A5R8PGR1</accession>
<evidence type="ECO:0000259" key="5">
    <source>
        <dbReference type="PROSITE" id="PS50977"/>
    </source>
</evidence>
<dbReference type="SUPFAM" id="SSF46689">
    <property type="entry name" value="Homeodomain-like"/>
    <property type="match status" value="1"/>
</dbReference>
<dbReference type="PANTHER" id="PTHR47506">
    <property type="entry name" value="TRANSCRIPTIONAL REGULATORY PROTEIN"/>
    <property type="match status" value="1"/>
</dbReference>
<name>A0A5R8PGR1_9NOCA</name>
<dbReference type="Pfam" id="PF00440">
    <property type="entry name" value="TetR_N"/>
    <property type="match status" value="1"/>
</dbReference>
<dbReference type="OrthoDB" id="9805134at2"/>
<dbReference type="Proteomes" id="UP000308349">
    <property type="component" value="Unassembled WGS sequence"/>
</dbReference>
<sequence length="199" mass="21281">MSAPPRGRPRSFDRDAALEKAMLLFWSRGYEATSISDLTEAMGIGAPSLYAAFGDKATLFAEVVRTFGERYGGFSAAALAEEPTAADMVTRILREAAYEYTREGCPHGCLVTSAGINTTSEEVAGMLRDIRNGNIRAFAARIQDDIDAGLLPADANANALARYVGAVMFGMSQSAMDGATRAELIEVAEIAARNWVRAT</sequence>
<dbReference type="AlphaFoldDB" id="A0A5R8PGR1"/>
<feature type="domain" description="HTH tetR-type" evidence="5">
    <location>
        <begin position="11"/>
        <end position="71"/>
    </location>
</feature>
<feature type="DNA-binding region" description="H-T-H motif" evidence="4">
    <location>
        <begin position="34"/>
        <end position="53"/>
    </location>
</feature>
<keyword evidence="1" id="KW-0805">Transcription regulation</keyword>
<dbReference type="InterPro" id="IPR023772">
    <property type="entry name" value="DNA-bd_HTH_TetR-type_CS"/>
</dbReference>